<dbReference type="AlphaFoldDB" id="A0A6M3LUD8"/>
<dbReference type="EMBL" id="MT143463">
    <property type="protein sequence ID" value="QJA97112.1"/>
    <property type="molecule type" value="Genomic_DNA"/>
</dbReference>
<proteinExistence type="predicted"/>
<accession>A0A6M3LUD8</accession>
<reference evidence="1" key="1">
    <citation type="submission" date="2020-03" db="EMBL/GenBank/DDBJ databases">
        <title>The deep terrestrial virosphere.</title>
        <authorList>
            <person name="Holmfeldt K."/>
            <person name="Nilsson E."/>
            <person name="Simone D."/>
            <person name="Lopez-Fernandez M."/>
            <person name="Wu X."/>
            <person name="de Brujin I."/>
            <person name="Lundin D."/>
            <person name="Andersson A."/>
            <person name="Bertilsson S."/>
            <person name="Dopson M."/>
        </authorList>
    </citation>
    <scope>NUCLEOTIDE SEQUENCE</scope>
    <source>
        <strain evidence="1">MM415B06691</strain>
    </source>
</reference>
<evidence type="ECO:0000313" key="1">
    <source>
        <dbReference type="EMBL" id="QJA97112.1"/>
    </source>
</evidence>
<gene>
    <name evidence="1" type="ORF">MM415B06691_0009</name>
</gene>
<organism evidence="1">
    <name type="scientific">viral metagenome</name>
    <dbReference type="NCBI Taxonomy" id="1070528"/>
    <lineage>
        <taxon>unclassified sequences</taxon>
        <taxon>metagenomes</taxon>
        <taxon>organismal metagenomes</taxon>
    </lineage>
</organism>
<protein>
    <submittedName>
        <fullName evidence="1">Uncharacterized protein</fullName>
    </submittedName>
</protein>
<name>A0A6M3LUD8_9ZZZZ</name>
<sequence length="60" mass="6696">MNNATWGYIPCQNSHAVKWTTADTTTSITPRGMVCECGLMVSDGRGGATLYWEWVRGREK</sequence>